<feature type="region of interest" description="Disordered" evidence="1">
    <location>
        <begin position="1"/>
        <end position="29"/>
    </location>
</feature>
<dbReference type="InterPro" id="IPR032466">
    <property type="entry name" value="Metal_Hydrolase"/>
</dbReference>
<dbReference type="GO" id="GO:0016787">
    <property type="term" value="F:hydrolase activity"/>
    <property type="evidence" value="ECO:0007669"/>
    <property type="project" value="InterPro"/>
</dbReference>
<evidence type="ECO:0000256" key="1">
    <source>
        <dbReference type="SAM" id="MobiDB-lite"/>
    </source>
</evidence>
<dbReference type="RefSeq" id="WP_094796338.1">
    <property type="nucleotide sequence ID" value="NZ_NEVI01000015.1"/>
</dbReference>
<keyword evidence="4" id="KW-1185">Reference proteome</keyword>
<comment type="caution">
    <text evidence="3">The sequence shown here is derived from an EMBL/GenBank/DDBJ whole genome shotgun (WGS) entry which is preliminary data.</text>
</comment>
<dbReference type="EMBL" id="NEVK01000003">
    <property type="protein sequence ID" value="OZI25174.1"/>
    <property type="molecule type" value="Genomic_DNA"/>
</dbReference>
<dbReference type="InterPro" id="IPR006680">
    <property type="entry name" value="Amidohydro-rel"/>
</dbReference>
<name>A0A261RJF1_9BORD</name>
<dbReference type="SUPFAM" id="SSF51556">
    <property type="entry name" value="Metallo-dependent hydrolases"/>
    <property type="match status" value="1"/>
</dbReference>
<dbReference type="Pfam" id="PF04909">
    <property type="entry name" value="Amidohydro_2"/>
    <property type="match status" value="1"/>
</dbReference>
<dbReference type="AlphaFoldDB" id="A0A261RJF1"/>
<protein>
    <submittedName>
        <fullName evidence="3">GntR family transcriptional regulator</fullName>
    </submittedName>
</protein>
<organism evidence="3 4">
    <name type="scientific">Bordetella genomosp. 7</name>
    <dbReference type="NCBI Taxonomy" id="1416805"/>
    <lineage>
        <taxon>Bacteria</taxon>
        <taxon>Pseudomonadati</taxon>
        <taxon>Pseudomonadota</taxon>
        <taxon>Betaproteobacteria</taxon>
        <taxon>Burkholderiales</taxon>
        <taxon>Alcaligenaceae</taxon>
        <taxon>Bordetella</taxon>
    </lineage>
</organism>
<accession>A0A261RJF1</accession>
<gene>
    <name evidence="3" type="ORF">CAL19_06830</name>
</gene>
<dbReference type="PANTHER" id="PTHR35563:SF2">
    <property type="entry name" value="BARREL METAL-DEPENDENT HYDROLASE, PUTATIVE (AFU_ORTHOLOGUE AFUA_1G16240)-RELATED"/>
    <property type="match status" value="1"/>
</dbReference>
<reference evidence="4" key="1">
    <citation type="submission" date="2017-05" db="EMBL/GenBank/DDBJ databases">
        <title>Complete and WGS of Bordetella genogroups.</title>
        <authorList>
            <person name="Spilker T."/>
            <person name="Lipuma J."/>
        </authorList>
    </citation>
    <scope>NUCLEOTIDE SEQUENCE [LARGE SCALE GENOMIC DNA]</scope>
    <source>
        <strain evidence="4">AU18089</strain>
    </source>
</reference>
<evidence type="ECO:0000259" key="2">
    <source>
        <dbReference type="Pfam" id="PF04909"/>
    </source>
</evidence>
<dbReference type="PANTHER" id="PTHR35563">
    <property type="entry name" value="BARREL METAL-DEPENDENT HYDROLASE, PUTATIVE (AFU_ORTHOLOGUE AFUA_1G16240)-RELATED"/>
    <property type="match status" value="1"/>
</dbReference>
<feature type="domain" description="Amidohydrolase-related" evidence="2">
    <location>
        <begin position="33"/>
        <end position="289"/>
    </location>
</feature>
<evidence type="ECO:0000313" key="4">
    <source>
        <dbReference type="Proteomes" id="UP000216947"/>
    </source>
</evidence>
<sequence>MHGDNQHGHQAPDPAPDDSPRPPASFSLPAGAVDAHAHVIGTHWITERSYTPHPAPPEAYLRMLDRTGMTYGVLVQVSVHGTDNTLMRDTVAANRHRLRGIAVIPHDLGETGLRSLDEAGVVGLRLNTTTGGGVGLGALAEYEAICMEMGWHLQFLVNAPQLPSLAPQISKLRVPAVFDHMGYVSPDLAGTDAGQTLLHMVRDGAWVKLSGGFRISLSDPPYQDVIPYARALAEAAPTRCVWGSDWPHVSFRKTMPNTGDLLDLLGQCVPDAAVRDAILAGNAQRLYGFSGAGSDAGISPN</sequence>
<dbReference type="OrthoDB" id="9787654at2"/>
<dbReference type="Gene3D" id="3.20.20.140">
    <property type="entry name" value="Metal-dependent hydrolases"/>
    <property type="match status" value="1"/>
</dbReference>
<dbReference type="Proteomes" id="UP000216947">
    <property type="component" value="Unassembled WGS sequence"/>
</dbReference>
<proteinExistence type="predicted"/>
<dbReference type="InterPro" id="IPR052358">
    <property type="entry name" value="Aro_Compnd_Degr_Hydrolases"/>
</dbReference>
<evidence type="ECO:0000313" key="3">
    <source>
        <dbReference type="EMBL" id="OZI25174.1"/>
    </source>
</evidence>